<comment type="caution">
    <text evidence="4">The sequence shown here is derived from an EMBL/GenBank/DDBJ whole genome shotgun (WGS) entry which is preliminary data.</text>
</comment>
<dbReference type="SMART" id="SM00060">
    <property type="entry name" value="FN3"/>
    <property type="match status" value="3"/>
</dbReference>
<dbReference type="RefSeq" id="WP_126691283.1">
    <property type="nucleotide sequence ID" value="NZ_RXOF01000001.1"/>
</dbReference>
<organism evidence="4 5">
    <name type="scientific">Hymenobacter gummosus</name>
    <dbReference type="NCBI Taxonomy" id="1776032"/>
    <lineage>
        <taxon>Bacteria</taxon>
        <taxon>Pseudomonadati</taxon>
        <taxon>Bacteroidota</taxon>
        <taxon>Cytophagia</taxon>
        <taxon>Cytophagales</taxon>
        <taxon>Hymenobacteraceae</taxon>
        <taxon>Hymenobacter</taxon>
    </lineage>
</organism>
<evidence type="ECO:0000256" key="1">
    <source>
        <dbReference type="ARBA" id="ARBA00022737"/>
    </source>
</evidence>
<dbReference type="PANTHER" id="PTHR46708">
    <property type="entry name" value="TENASCIN"/>
    <property type="match status" value="1"/>
</dbReference>
<keyword evidence="5" id="KW-1185">Reference proteome</keyword>
<dbReference type="InterPro" id="IPR007280">
    <property type="entry name" value="Peptidase_C_arc/bac"/>
</dbReference>
<dbReference type="InterPro" id="IPR056600">
    <property type="entry name" value="GBD_T9SS_assoc"/>
</dbReference>
<evidence type="ECO:0000313" key="4">
    <source>
        <dbReference type="EMBL" id="RTQ53356.1"/>
    </source>
</evidence>
<feature type="chain" id="PRO_5019333274" evidence="2">
    <location>
        <begin position="34"/>
        <end position="957"/>
    </location>
</feature>
<dbReference type="OrthoDB" id="869215at2"/>
<dbReference type="InterPro" id="IPR050991">
    <property type="entry name" value="ECM_Regulatory_Proteins"/>
</dbReference>
<dbReference type="Pfam" id="PF18962">
    <property type="entry name" value="Por_Secre_tail"/>
    <property type="match status" value="1"/>
</dbReference>
<accession>A0A431U941</accession>
<evidence type="ECO:0000256" key="2">
    <source>
        <dbReference type="SAM" id="SignalP"/>
    </source>
</evidence>
<dbReference type="Pfam" id="PF23759">
    <property type="entry name" value="GBD_T9SS_assoc"/>
    <property type="match status" value="2"/>
</dbReference>
<feature type="domain" description="Fibronectin type-III" evidence="3">
    <location>
        <begin position="251"/>
        <end position="345"/>
    </location>
</feature>
<dbReference type="EMBL" id="RXOF01000001">
    <property type="protein sequence ID" value="RTQ53356.1"/>
    <property type="molecule type" value="Genomic_DNA"/>
</dbReference>
<keyword evidence="2" id="KW-0732">Signal</keyword>
<dbReference type="PANTHER" id="PTHR46708:SF2">
    <property type="entry name" value="FIBRONECTIN TYPE-III DOMAIN-CONTAINING PROTEIN"/>
    <property type="match status" value="1"/>
</dbReference>
<reference evidence="4 5" key="1">
    <citation type="submission" date="2018-12" db="EMBL/GenBank/DDBJ databases">
        <title>Hymenobacter gummosus sp. nov., isolated from a spring.</title>
        <authorList>
            <person name="Nie L."/>
        </authorList>
    </citation>
    <scope>NUCLEOTIDE SEQUENCE [LARGE SCALE GENOMIC DNA]</scope>
    <source>
        <strain evidence="4 5">KCTC 52166</strain>
    </source>
</reference>
<protein>
    <submittedName>
        <fullName evidence="4">T9SS type A sorting domain-containing protein</fullName>
    </submittedName>
</protein>
<dbReference type="InterPro" id="IPR013783">
    <property type="entry name" value="Ig-like_fold"/>
</dbReference>
<dbReference type="PROSITE" id="PS50853">
    <property type="entry name" value="FN3"/>
    <property type="match status" value="2"/>
</dbReference>
<dbReference type="InterPro" id="IPR003961">
    <property type="entry name" value="FN3_dom"/>
</dbReference>
<evidence type="ECO:0000259" key="3">
    <source>
        <dbReference type="PROSITE" id="PS50853"/>
    </source>
</evidence>
<keyword evidence="1" id="KW-0677">Repeat</keyword>
<name>A0A431U941_9BACT</name>
<dbReference type="CDD" id="cd00063">
    <property type="entry name" value="FN3"/>
    <property type="match status" value="1"/>
</dbReference>
<gene>
    <name evidence="4" type="ORF">EJV47_01040</name>
</gene>
<dbReference type="AlphaFoldDB" id="A0A431U941"/>
<dbReference type="InterPro" id="IPR026444">
    <property type="entry name" value="Secre_tail"/>
</dbReference>
<dbReference type="Pfam" id="PF00041">
    <property type="entry name" value="fn3"/>
    <property type="match status" value="2"/>
</dbReference>
<dbReference type="Gene3D" id="2.60.120.380">
    <property type="match status" value="2"/>
</dbReference>
<feature type="domain" description="Fibronectin type-III" evidence="3">
    <location>
        <begin position="632"/>
        <end position="723"/>
    </location>
</feature>
<dbReference type="Gene3D" id="2.60.40.10">
    <property type="entry name" value="Immunoglobulins"/>
    <property type="match status" value="2"/>
</dbReference>
<dbReference type="Pfam" id="PF04151">
    <property type="entry name" value="PPC"/>
    <property type="match status" value="1"/>
</dbReference>
<evidence type="ECO:0000313" key="5">
    <source>
        <dbReference type="Proteomes" id="UP000282184"/>
    </source>
</evidence>
<dbReference type="Proteomes" id="UP000282184">
    <property type="component" value="Unassembled WGS sequence"/>
</dbReference>
<dbReference type="SUPFAM" id="SSF49265">
    <property type="entry name" value="Fibronectin type III"/>
    <property type="match status" value="2"/>
</dbReference>
<feature type="signal peptide" evidence="2">
    <location>
        <begin position="1"/>
        <end position="33"/>
    </location>
</feature>
<proteinExistence type="predicted"/>
<dbReference type="InterPro" id="IPR036116">
    <property type="entry name" value="FN3_sf"/>
</dbReference>
<sequence>MVNVLRNWRKSKVWYRAAAVAVATLLGTSAANAQVDTYTFAPSAGTFTPLTGGTTVSAIQTDDAISGVIPLGFNFTYDGTVYTQIKASSNGWITFNTAATGNELTNNLDGVGADYRPLVAPLWDDIDGGGGTASYTTTGTAPNRVFTFEWRDWFWNYQATSPVISFQVKLYEGTNRVQFIYQQEPAAISGTPTASIGLSGVGTGTGSFLSLSDASAAPTTSSATETDNISTKPATGQTYTFTPAPLPACPAPRNLTITNISSNGATLNWTILGGGGNYTITYGPTGFTPGGTGSQTTTSAAGTTSVAITGLQPNTAYQAYITQNCGGTAGSSTIAGPVSFTTFPLPATNDECATSVVVPVTTACTTPVTGTVLGATQSLAPTASCGSTTLTTAADVWYRFTATSTSHVVNVIGQFAGVIDVRSGACTATNSVACGTFSTSATGTALRVGGLTANQVYYVRIYPNSNTAPAGGSSSFSICVTPGPTPPTNDECATATPLTVQFGTACVSPINGTNAAATASANIPAPGCASYSGGDVWYSVVVPATGTLTLETGAASSGTSITDTGMAAYSGTCGNLALIECDDDDSANGLYSKLDLTGLTPGSTIYVRVWEFGNDTEGGFSLCAVTPSNCAAPAAPLVTPTSSSATLSWSGTTATGATYEVQYGPQGFTLGTGTNVTGLTTTTTTISGLTSDTQYCYYVRQNCGTVNGQSAWVGPTCFRTLITVPTNDDPCGAVVLTASAAGLTQANGTTLGATTTTAGGANSSLPACSPALAPKDVWYRFTLPAGQTTLNVAMSGNAAGMIRLFTATNCSTAFNLVACRAASGTNLPVGNQSFTGLTAGGTYYIAVSGYNTADTQGAFVIGNVLATRNPLVGGELTVFPNPAHGGTLTLRLNGAGAAQAGQANLINALGQVVRKQGVSIRNGAAEQQIGLEGLSRGLYTLRVEVGGASISRTVVIE</sequence>
<dbReference type="NCBIfam" id="TIGR04183">
    <property type="entry name" value="Por_Secre_tail"/>
    <property type="match status" value="1"/>
</dbReference>